<accession>A0A6M5YLT5</accession>
<dbReference type="GO" id="GO:0008263">
    <property type="term" value="F:pyrimidine-specific mismatch base pair DNA N-glycosylase activity"/>
    <property type="evidence" value="ECO:0007669"/>
    <property type="project" value="TreeGrafter"/>
</dbReference>
<keyword evidence="3" id="KW-0234">DNA repair</keyword>
<feature type="domain" description="Uracil-DNA glycosylase-like" evidence="5">
    <location>
        <begin position="9"/>
        <end position="163"/>
    </location>
</feature>
<evidence type="ECO:0000256" key="1">
    <source>
        <dbReference type="ARBA" id="ARBA00022763"/>
    </source>
</evidence>
<dbReference type="Gene3D" id="3.40.470.10">
    <property type="entry name" value="Uracil-DNA glycosylase-like domain"/>
    <property type="match status" value="1"/>
</dbReference>
<evidence type="ECO:0000259" key="5">
    <source>
        <dbReference type="Pfam" id="PF03167"/>
    </source>
</evidence>
<proteinExistence type="predicted"/>
<sequence>MDGAIGYEPDVLAPNLDVIFCGINPAATAAAAGHNFSDPSNRFWPVLHLSGFTDERLDPRDERRLLEFGCGITAVVRRPAKRAGEVTPDEFRRARRGFEAKVRRYAPRSVAFLGKRAYCAMIGRPDVDWGLQPAFAGAVAWVLPNPSGLNRGFPLEALVRAYSELRQQLRTPRHPACRGAEGGPDLTQAPLTANPDIAKWIS</sequence>
<reference evidence="7" key="1">
    <citation type="submission" date="2020-05" db="EMBL/GenBank/DDBJ databases">
        <title>Frigoriglobus tundricola gen. nov., sp. nov., a psychrotolerant cellulolytic planctomycete of the family Gemmataceae with two divergent copies of 16S rRNA gene.</title>
        <authorList>
            <person name="Kulichevskaya I.S."/>
            <person name="Ivanova A.A."/>
            <person name="Naumoff D.G."/>
            <person name="Beletsky A.V."/>
            <person name="Rijpstra W.I.C."/>
            <person name="Sinninghe Damste J.S."/>
            <person name="Mardanov A.V."/>
            <person name="Ravin N.V."/>
            <person name="Dedysh S.N."/>
        </authorList>
    </citation>
    <scope>NUCLEOTIDE SEQUENCE [LARGE SCALE GENOMIC DNA]</scope>
    <source>
        <strain evidence="7">PL17</strain>
    </source>
</reference>
<dbReference type="PANTHER" id="PTHR12159:SF9">
    <property type="entry name" value="G_T MISMATCH-SPECIFIC THYMINE DNA GLYCOSYLASE"/>
    <property type="match status" value="1"/>
</dbReference>
<keyword evidence="2 6" id="KW-0378">Hydrolase</keyword>
<dbReference type="SUPFAM" id="SSF52141">
    <property type="entry name" value="Uracil-DNA glycosylase-like"/>
    <property type="match status" value="1"/>
</dbReference>
<evidence type="ECO:0000313" key="7">
    <source>
        <dbReference type="Proteomes" id="UP000503447"/>
    </source>
</evidence>
<dbReference type="InterPro" id="IPR005122">
    <property type="entry name" value="Uracil-DNA_glycosylase-like"/>
</dbReference>
<organism evidence="6 7">
    <name type="scientific">Frigoriglobus tundricola</name>
    <dbReference type="NCBI Taxonomy" id="2774151"/>
    <lineage>
        <taxon>Bacteria</taxon>
        <taxon>Pseudomonadati</taxon>
        <taxon>Planctomycetota</taxon>
        <taxon>Planctomycetia</taxon>
        <taxon>Gemmatales</taxon>
        <taxon>Gemmataceae</taxon>
        <taxon>Frigoriglobus</taxon>
    </lineage>
</organism>
<dbReference type="Proteomes" id="UP000503447">
    <property type="component" value="Chromosome"/>
</dbReference>
<evidence type="ECO:0000256" key="2">
    <source>
        <dbReference type="ARBA" id="ARBA00022801"/>
    </source>
</evidence>
<dbReference type="KEGG" id="ftj:FTUN_1457"/>
<keyword evidence="7" id="KW-1185">Reference proteome</keyword>
<dbReference type="GO" id="GO:0006285">
    <property type="term" value="P:base-excision repair, AP site formation"/>
    <property type="evidence" value="ECO:0007669"/>
    <property type="project" value="InterPro"/>
</dbReference>
<name>A0A6M5YLT5_9BACT</name>
<dbReference type="EMBL" id="CP053452">
    <property type="protein sequence ID" value="QJW93942.1"/>
    <property type="molecule type" value="Genomic_DNA"/>
</dbReference>
<gene>
    <name evidence="6" type="ORF">FTUN_1457</name>
</gene>
<dbReference type="PANTHER" id="PTHR12159">
    <property type="entry name" value="G/T AND G/U MISMATCH-SPECIFIC DNA GLYCOSYLASE"/>
    <property type="match status" value="1"/>
</dbReference>
<evidence type="ECO:0000256" key="4">
    <source>
        <dbReference type="SAM" id="MobiDB-lite"/>
    </source>
</evidence>
<keyword evidence="1" id="KW-0227">DNA damage</keyword>
<dbReference type="EC" id="3.2.2.28" evidence="6"/>
<evidence type="ECO:0000313" key="6">
    <source>
        <dbReference type="EMBL" id="QJW93942.1"/>
    </source>
</evidence>
<dbReference type="CDD" id="cd10028">
    <property type="entry name" value="UDG-F2_TDG_MUG"/>
    <property type="match status" value="1"/>
</dbReference>
<dbReference type="GO" id="GO:0004844">
    <property type="term" value="F:uracil DNA N-glycosylase activity"/>
    <property type="evidence" value="ECO:0007669"/>
    <property type="project" value="TreeGrafter"/>
</dbReference>
<dbReference type="RefSeq" id="WP_171470038.1">
    <property type="nucleotide sequence ID" value="NZ_CP053452.2"/>
</dbReference>
<dbReference type="AlphaFoldDB" id="A0A6M5YLT5"/>
<dbReference type="InterPro" id="IPR015637">
    <property type="entry name" value="MUG/TDG"/>
</dbReference>
<dbReference type="Pfam" id="PF03167">
    <property type="entry name" value="UDG"/>
    <property type="match status" value="1"/>
</dbReference>
<dbReference type="InterPro" id="IPR036895">
    <property type="entry name" value="Uracil-DNA_glycosylase-like_sf"/>
</dbReference>
<feature type="region of interest" description="Disordered" evidence="4">
    <location>
        <begin position="172"/>
        <end position="194"/>
    </location>
</feature>
<dbReference type="NCBIfam" id="NF007570">
    <property type="entry name" value="PRK10201.1"/>
    <property type="match status" value="1"/>
</dbReference>
<keyword evidence="6" id="KW-0326">Glycosidase</keyword>
<protein>
    <submittedName>
        <fullName evidence="6">G/U mismatch-specific uracil DNA glycosylase</fullName>
        <ecNumber evidence="6">3.2.2.28</ecNumber>
    </submittedName>
</protein>
<evidence type="ECO:0000256" key="3">
    <source>
        <dbReference type="ARBA" id="ARBA00023204"/>
    </source>
</evidence>